<gene>
    <name evidence="2" type="ORF">WH47_09810</name>
</gene>
<accession>A0A0L7R379</accession>
<evidence type="ECO:0000313" key="2">
    <source>
        <dbReference type="EMBL" id="KOC65231.1"/>
    </source>
</evidence>
<feature type="region of interest" description="Disordered" evidence="1">
    <location>
        <begin position="1"/>
        <end position="25"/>
    </location>
</feature>
<evidence type="ECO:0000256" key="1">
    <source>
        <dbReference type="SAM" id="MobiDB-lite"/>
    </source>
</evidence>
<evidence type="ECO:0000313" key="3">
    <source>
        <dbReference type="Proteomes" id="UP000053825"/>
    </source>
</evidence>
<feature type="non-terminal residue" evidence="2">
    <location>
        <position position="1"/>
    </location>
</feature>
<reference evidence="2 3" key="1">
    <citation type="submission" date="2015-07" db="EMBL/GenBank/DDBJ databases">
        <title>The genome of Habropoda laboriosa.</title>
        <authorList>
            <person name="Pan H."/>
            <person name="Kapheim K."/>
        </authorList>
    </citation>
    <scope>NUCLEOTIDE SEQUENCE [LARGE SCALE GENOMIC DNA]</scope>
    <source>
        <strain evidence="2">0110345459</strain>
    </source>
</reference>
<dbReference type="OrthoDB" id="8193675at2759"/>
<feature type="compositionally biased region" description="Basic and acidic residues" evidence="1">
    <location>
        <begin position="8"/>
        <end position="25"/>
    </location>
</feature>
<dbReference type="Proteomes" id="UP000053825">
    <property type="component" value="Unassembled WGS sequence"/>
</dbReference>
<dbReference type="AlphaFoldDB" id="A0A0L7R379"/>
<dbReference type="EMBL" id="KQ414663">
    <property type="protein sequence ID" value="KOC65231.1"/>
    <property type="molecule type" value="Genomic_DNA"/>
</dbReference>
<proteinExistence type="predicted"/>
<keyword evidence="3" id="KW-1185">Reference proteome</keyword>
<dbReference type="STRING" id="597456.A0A0L7R379"/>
<feature type="region of interest" description="Disordered" evidence="1">
    <location>
        <begin position="279"/>
        <end position="317"/>
    </location>
</feature>
<protein>
    <submittedName>
        <fullName evidence="2">Uncharacterized protein</fullName>
    </submittedName>
</protein>
<sequence>LQNSDLSHSLDTKDTPLKKKSKSSERLLHQRYPESVFFRIISTRFIMSDVSNNGIRSSKTSYDFPCRYVLEPAQFANFKTKLEKQISLPVDLKKKDEKWNEQEQETKFEIINEKNPEDFSRSPSMSNWRECTANLNMKYKKSDETRSLHTSFLSYNTLPSIISEEYSNGCTNKQPFEETEKIDDKVDDRNNYREMKSNVTRIGARLTIPCSGRVQKSPRKRSFKKLVAKVVLFYVWLIKKMASIVLYQTLEDSRSKFPKNTPHPPPRSAIDLHVLHAVEGHPPPPPPFPSLQSPAQPIVPTTPNSRSIRMPSRKCSTPLLNRPAITVEDLLKVPLK</sequence>
<name>A0A0L7R379_9HYME</name>
<organism evidence="2 3">
    <name type="scientific">Habropoda laboriosa</name>
    <dbReference type="NCBI Taxonomy" id="597456"/>
    <lineage>
        <taxon>Eukaryota</taxon>
        <taxon>Metazoa</taxon>
        <taxon>Ecdysozoa</taxon>
        <taxon>Arthropoda</taxon>
        <taxon>Hexapoda</taxon>
        <taxon>Insecta</taxon>
        <taxon>Pterygota</taxon>
        <taxon>Neoptera</taxon>
        <taxon>Endopterygota</taxon>
        <taxon>Hymenoptera</taxon>
        <taxon>Apocrita</taxon>
        <taxon>Aculeata</taxon>
        <taxon>Apoidea</taxon>
        <taxon>Anthophila</taxon>
        <taxon>Apidae</taxon>
        <taxon>Habropoda</taxon>
    </lineage>
</organism>